<evidence type="ECO:0000256" key="20">
    <source>
        <dbReference type="SAM" id="MobiDB-lite"/>
    </source>
</evidence>
<evidence type="ECO:0000256" key="8">
    <source>
        <dbReference type="ARBA" id="ARBA00022989"/>
    </source>
</evidence>
<evidence type="ECO:0000256" key="11">
    <source>
        <dbReference type="ARBA" id="ARBA00023136"/>
    </source>
</evidence>
<evidence type="ECO:0000259" key="22">
    <source>
        <dbReference type="Pfam" id="PF17039"/>
    </source>
</evidence>
<comment type="caution">
    <text evidence="23">The sequence shown here is derived from an EMBL/GenBank/DDBJ whole genome shotgun (WGS) entry which is preliminary data.</text>
</comment>
<keyword evidence="6 19" id="KW-0812">Transmembrane</keyword>
<evidence type="ECO:0000256" key="10">
    <source>
        <dbReference type="ARBA" id="ARBA00023098"/>
    </source>
</evidence>
<comment type="catalytic activity">
    <reaction evidence="17">
        <text>an N-acetyl-alpha-neuraminyl-(2-&gt;3)-beta-D-galactosyl-(1-&gt;4)-N-acetyl-beta-D-glucosaminyl derivative + GDP-beta-L-fucose = an alpha-Neu5Ac-(2-&gt;3)-beta-D-Gal-(1-&gt;4)-[alpha-L-Fuc-(1-&gt;3)]-beta-D-GlcNAc derivative + GDP + H(+)</text>
        <dbReference type="Rhea" id="RHEA:56076"/>
        <dbReference type="ChEBI" id="CHEBI:15378"/>
        <dbReference type="ChEBI" id="CHEBI:57273"/>
        <dbReference type="ChEBI" id="CHEBI:58189"/>
        <dbReference type="ChEBI" id="CHEBI:136545"/>
        <dbReference type="ChEBI" id="CHEBI:139509"/>
    </reaction>
    <physiologicalReaction direction="left-to-right" evidence="17">
        <dbReference type="Rhea" id="RHEA:56077"/>
    </physiologicalReaction>
</comment>
<comment type="catalytic activity">
    <reaction evidence="16">
        <text>an alpha-Neu5Ac-(2-&gt;3)-beta-D-Gal-(1-&gt;3)-D-GlcNAc derivative + GDP-beta-L-fucose = an alpha-Neu5Ac-(2-&gt;3)-beta-D-Gal-(1-&gt;3)-[alpha-L-Fuc-(1-&gt;4)]-beta-D-GlcNAc derivative + GDP + H(+)</text>
        <dbReference type="Rhea" id="RHEA:62904"/>
        <dbReference type="ChEBI" id="CHEBI:15378"/>
        <dbReference type="ChEBI" id="CHEBI:57273"/>
        <dbReference type="ChEBI" id="CHEBI:58189"/>
        <dbReference type="ChEBI" id="CHEBI:146021"/>
        <dbReference type="ChEBI" id="CHEBI:146022"/>
    </reaction>
    <physiologicalReaction direction="left-to-right" evidence="16">
        <dbReference type="Rhea" id="RHEA:62905"/>
    </physiologicalReaction>
</comment>
<dbReference type="AlphaFoldDB" id="A0A9Q0XBF3"/>
<dbReference type="PANTHER" id="PTHR11929:SF11">
    <property type="entry name" value="4-GALACTOSYL-N-ACETYLGLUCOSAMINIDE 3-ALPHA-L-FUCOSYLTRANSFERASE FUT5"/>
    <property type="match status" value="1"/>
</dbReference>
<evidence type="ECO:0000256" key="7">
    <source>
        <dbReference type="ARBA" id="ARBA00022968"/>
    </source>
</evidence>
<evidence type="ECO:0000256" key="16">
    <source>
        <dbReference type="ARBA" id="ARBA00036468"/>
    </source>
</evidence>
<reference evidence="23" key="1">
    <citation type="journal article" date="2023" name="DNA Res.">
        <title>Chromosome-level genome assembly of Phrynocephalus forsythii using third-generation DNA sequencing and Hi-C analysis.</title>
        <authorList>
            <person name="Qi Y."/>
            <person name="Zhao W."/>
            <person name="Zhao Y."/>
            <person name="Niu C."/>
            <person name="Cao S."/>
            <person name="Zhang Y."/>
        </authorList>
    </citation>
    <scope>NUCLEOTIDE SEQUENCE</scope>
    <source>
        <tissue evidence="23">Muscle</tissue>
    </source>
</reference>
<evidence type="ECO:0000256" key="9">
    <source>
        <dbReference type="ARBA" id="ARBA00023034"/>
    </source>
</evidence>
<evidence type="ECO:0000256" key="15">
    <source>
        <dbReference type="ARBA" id="ARBA00036273"/>
    </source>
</evidence>
<feature type="domain" description="Fucosyltransferase N-terminal" evidence="22">
    <location>
        <begin position="75"/>
        <end position="159"/>
    </location>
</feature>
<accession>A0A9Q0XBF3</accession>
<feature type="domain" description="Fucosyltransferase C-terminal" evidence="21">
    <location>
        <begin position="173"/>
        <end position="347"/>
    </location>
</feature>
<comment type="subcellular location">
    <subcellularLocation>
        <location evidence="1 19">Golgi apparatus</location>
        <location evidence="1 19">Golgi stack membrane</location>
        <topology evidence="1 19">Single-pass type II membrane protein</topology>
    </subcellularLocation>
</comment>
<dbReference type="GO" id="GO:0017060">
    <property type="term" value="F:3-galactosyl-N-acetylglucosaminide 4-alpha-L-fucosyltransferase activity"/>
    <property type="evidence" value="ECO:0007669"/>
    <property type="project" value="UniProtKB-EC"/>
</dbReference>
<protein>
    <recommendedName>
        <fullName evidence="19">Fucosyltransferase</fullName>
        <ecNumber evidence="19">2.4.1.-</ecNumber>
    </recommendedName>
</protein>
<dbReference type="Gene3D" id="3.40.50.11660">
    <property type="entry name" value="Glycosyl transferase family 10, C-terminal domain"/>
    <property type="match status" value="1"/>
</dbReference>
<comment type="catalytic activity">
    <reaction evidence="14">
        <text>an alpha-Neu5Ac-(2-&gt;3)-beta-D-Gal-(1-&gt;4)-beta-D-GlcNAc-(1-&gt;3)-beta-D-Gal-(1-&gt;4)-[alpha-L-Fuc-(1-&gt;3)]-beta-D-GlcNAc derivative + GDP-beta-L-fucose = an alpha-Neu5Ac-(2-&gt;3)-beta-D-Gal-(1-&gt;4)-[alpha-L-Fuc-(1-&gt;3)]-beta-D-GlcNAc-(1-&gt;3)-beta-D-Gal-(1-&gt;4)-[alpha-L-Fuc-(1-&gt;3)]-beta-D-GlcNAc derivative + GDP + H(+)</text>
        <dbReference type="Rhea" id="RHEA:52864"/>
        <dbReference type="ChEBI" id="CHEBI:15378"/>
        <dbReference type="ChEBI" id="CHEBI:57273"/>
        <dbReference type="ChEBI" id="CHEBI:58189"/>
        <dbReference type="ChEBI" id="CHEBI:145342"/>
        <dbReference type="ChEBI" id="CHEBI:145343"/>
    </reaction>
    <physiologicalReaction direction="left-to-right" evidence="14">
        <dbReference type="Rhea" id="RHEA:52865"/>
    </physiologicalReaction>
</comment>
<keyword evidence="12" id="KW-0325">Glycoprotein</keyword>
<keyword evidence="10" id="KW-0443">Lipid metabolism</keyword>
<organism evidence="23 24">
    <name type="scientific">Phrynocephalus forsythii</name>
    <dbReference type="NCBI Taxonomy" id="171643"/>
    <lineage>
        <taxon>Eukaryota</taxon>
        <taxon>Metazoa</taxon>
        <taxon>Chordata</taxon>
        <taxon>Craniata</taxon>
        <taxon>Vertebrata</taxon>
        <taxon>Euteleostomi</taxon>
        <taxon>Lepidosauria</taxon>
        <taxon>Squamata</taxon>
        <taxon>Bifurcata</taxon>
        <taxon>Unidentata</taxon>
        <taxon>Episquamata</taxon>
        <taxon>Toxicofera</taxon>
        <taxon>Iguania</taxon>
        <taxon>Acrodonta</taxon>
        <taxon>Agamidae</taxon>
        <taxon>Agaminae</taxon>
        <taxon>Phrynocephalus</taxon>
    </lineage>
</organism>
<keyword evidence="4 19" id="KW-0328">Glycosyltransferase</keyword>
<evidence type="ECO:0000256" key="13">
    <source>
        <dbReference type="ARBA" id="ARBA00029329"/>
    </source>
</evidence>
<evidence type="ECO:0000256" key="17">
    <source>
        <dbReference type="ARBA" id="ARBA00036481"/>
    </source>
</evidence>
<keyword evidence="7" id="KW-0735">Signal-anchor</keyword>
<evidence type="ECO:0000256" key="2">
    <source>
        <dbReference type="ARBA" id="ARBA00004922"/>
    </source>
</evidence>
<comment type="similarity">
    <text evidence="3 19">Belongs to the glycosyltransferase 10 family.</text>
</comment>
<dbReference type="FunFam" id="3.40.50.11660:FF:000001">
    <property type="entry name" value="alpha-(1,3)-fucosyltransferase 9"/>
    <property type="match status" value="1"/>
</dbReference>
<name>A0A9Q0XBF3_9SAUR</name>
<evidence type="ECO:0000256" key="18">
    <source>
        <dbReference type="ARBA" id="ARBA00036928"/>
    </source>
</evidence>
<dbReference type="OrthoDB" id="427096at2759"/>
<sequence length="349" mass="40037">MPTAAAPGGCPWRGPSPPWGGHPNGRRILRARARTGSFPLMPPEELPWKDPPGGPSWSCSGAGPLAPSAPRRRRRCSRLGCRLTTNHSRYEAADAVLMYHRDVCCQPQLLPPGPRPRSQLWVWFNMDPPSRSGHLASLDHLFNLTMSFRRDSDIFAPFGWLRVLRRPQNFTIPPKSKLAATVSSHWPAGSRPAKYLEQLRRHLPVDTYGHPERVLPARQLLATLSRYRFYLAFESSAHQDYLTRQLWRNALLAGAVPVVLGPPRENYERHLPPESFIHVDDFPAAHQLAQFLQEVARDPARYRRYFRWRTWLEPQVEKSWAARLCKACRVLREKGETFQPAPDLSRWFT</sequence>
<evidence type="ECO:0000256" key="5">
    <source>
        <dbReference type="ARBA" id="ARBA00022679"/>
    </source>
</evidence>
<evidence type="ECO:0000259" key="21">
    <source>
        <dbReference type="Pfam" id="PF00852"/>
    </source>
</evidence>
<evidence type="ECO:0000313" key="23">
    <source>
        <dbReference type="EMBL" id="KAJ7308156.1"/>
    </source>
</evidence>
<feature type="region of interest" description="Disordered" evidence="20">
    <location>
        <begin position="50"/>
        <end position="71"/>
    </location>
</feature>
<keyword evidence="8" id="KW-1133">Transmembrane helix</keyword>
<keyword evidence="5 19" id="KW-0808">Transferase</keyword>
<keyword evidence="11" id="KW-0472">Membrane</keyword>
<comment type="catalytic activity">
    <reaction evidence="18">
        <text>beta-D-galactosyl-(1-&gt;4)-N-acetyl-D-glucosamine + GDP-beta-L-fucose = beta-D-galactosyl-(1-&gt;4)-[alpha-L-fucosyl-(1-&gt;3)]-N-acetyl-D-glucosamine + GDP + H(+)</text>
        <dbReference type="Rhea" id="RHEA:62824"/>
        <dbReference type="ChEBI" id="CHEBI:15378"/>
        <dbReference type="ChEBI" id="CHEBI:57273"/>
        <dbReference type="ChEBI" id="CHEBI:58189"/>
        <dbReference type="ChEBI" id="CHEBI:60152"/>
        <dbReference type="ChEBI" id="CHEBI:62287"/>
    </reaction>
    <physiologicalReaction direction="left-to-right" evidence="18">
        <dbReference type="Rhea" id="RHEA:62825"/>
    </physiologicalReaction>
</comment>
<comment type="catalytic activity">
    <reaction evidence="15">
        <text>a beta-D-galactosyl-(1-&gt;3)-N-acetyl-beta-D-glucosaminyl derivative + GDP-beta-L-fucose = a beta-D-galactosyl-(1-&gt;3)-[alpha-L-fucosyl-(1-&gt;4)]-N-acetyl-beta-D-glucosaminyl derivative + GDP + H(+)</text>
        <dbReference type="Rhea" id="RHEA:23628"/>
        <dbReference type="ChEBI" id="CHEBI:15378"/>
        <dbReference type="ChEBI" id="CHEBI:57273"/>
        <dbReference type="ChEBI" id="CHEBI:58189"/>
        <dbReference type="ChEBI" id="CHEBI:133506"/>
        <dbReference type="ChEBI" id="CHEBI:140304"/>
        <dbReference type="EC" id="2.4.1.65"/>
    </reaction>
    <physiologicalReaction direction="left-to-right" evidence="15">
        <dbReference type="Rhea" id="RHEA:23629"/>
    </physiologicalReaction>
</comment>
<evidence type="ECO:0000256" key="4">
    <source>
        <dbReference type="ARBA" id="ARBA00022676"/>
    </source>
</evidence>
<evidence type="ECO:0000256" key="6">
    <source>
        <dbReference type="ARBA" id="ARBA00022692"/>
    </source>
</evidence>
<keyword evidence="9 19" id="KW-0333">Golgi apparatus</keyword>
<dbReference type="InterPro" id="IPR001503">
    <property type="entry name" value="Glyco_trans_10"/>
</dbReference>
<evidence type="ECO:0000256" key="3">
    <source>
        <dbReference type="ARBA" id="ARBA00008919"/>
    </source>
</evidence>
<dbReference type="GO" id="GO:0006629">
    <property type="term" value="P:lipid metabolic process"/>
    <property type="evidence" value="ECO:0007669"/>
    <property type="project" value="UniProtKB-KW"/>
</dbReference>
<dbReference type="InterPro" id="IPR055270">
    <property type="entry name" value="Glyco_tran_10_C"/>
</dbReference>
<dbReference type="EC" id="2.4.1.-" evidence="19"/>
<proteinExistence type="inferred from homology"/>
<evidence type="ECO:0000256" key="12">
    <source>
        <dbReference type="ARBA" id="ARBA00023180"/>
    </source>
</evidence>
<feature type="region of interest" description="Disordered" evidence="20">
    <location>
        <begin position="1"/>
        <end position="26"/>
    </location>
</feature>
<dbReference type="GO" id="GO:0017083">
    <property type="term" value="F:4-galactosyl-N-acetylglucosaminide 3-alpha-L-fucosyltransferase activity"/>
    <property type="evidence" value="ECO:0007669"/>
    <property type="project" value="UniProtKB-EC"/>
</dbReference>
<dbReference type="InterPro" id="IPR038577">
    <property type="entry name" value="GT10-like_C_sf"/>
</dbReference>
<evidence type="ECO:0000256" key="19">
    <source>
        <dbReference type="RuleBase" id="RU003832"/>
    </source>
</evidence>
<evidence type="ECO:0000313" key="24">
    <source>
        <dbReference type="Proteomes" id="UP001142489"/>
    </source>
</evidence>
<dbReference type="GO" id="GO:0032580">
    <property type="term" value="C:Golgi cisterna membrane"/>
    <property type="evidence" value="ECO:0007669"/>
    <property type="project" value="UniProtKB-SubCell"/>
</dbReference>
<evidence type="ECO:0000256" key="14">
    <source>
        <dbReference type="ARBA" id="ARBA00036052"/>
    </source>
</evidence>
<feature type="compositionally biased region" description="Low complexity" evidence="20">
    <location>
        <begin position="59"/>
        <end position="69"/>
    </location>
</feature>
<comment type="catalytic activity">
    <reaction evidence="13">
        <text>a beta-D-galactosyl-(1-&gt;4)-N-acetyl-beta-D-glucosaminyl derivative + GDP-beta-L-fucose = a beta-D-galactosyl-(1-&gt;4)-[alpha-L-fucosyl-(1-&gt;3)]-N-acetyl-beta-D-glucosaminyl derivative + GDP + H(+)</text>
        <dbReference type="Rhea" id="RHEA:14257"/>
        <dbReference type="ChEBI" id="CHEBI:15378"/>
        <dbReference type="ChEBI" id="CHEBI:57273"/>
        <dbReference type="ChEBI" id="CHEBI:58189"/>
        <dbReference type="ChEBI" id="CHEBI:133507"/>
        <dbReference type="ChEBI" id="CHEBI:137941"/>
        <dbReference type="EC" id="2.4.1.152"/>
    </reaction>
    <physiologicalReaction direction="left-to-right" evidence="13">
        <dbReference type="Rhea" id="RHEA:14258"/>
    </physiologicalReaction>
</comment>
<dbReference type="InterPro" id="IPR031481">
    <property type="entry name" value="Glyco_tran_10_N"/>
</dbReference>
<dbReference type="SUPFAM" id="SSF53756">
    <property type="entry name" value="UDP-Glycosyltransferase/glycogen phosphorylase"/>
    <property type="match status" value="1"/>
</dbReference>
<keyword evidence="24" id="KW-1185">Reference proteome</keyword>
<dbReference type="Proteomes" id="UP001142489">
    <property type="component" value="Unassembled WGS sequence"/>
</dbReference>
<dbReference type="PANTHER" id="PTHR11929">
    <property type="entry name" value="ALPHA- 1,3 -FUCOSYLTRANSFERASE"/>
    <property type="match status" value="1"/>
</dbReference>
<gene>
    <name evidence="23" type="ORF">JRQ81_008671</name>
</gene>
<dbReference type="Pfam" id="PF17039">
    <property type="entry name" value="Glyco_tran_10_N"/>
    <property type="match status" value="1"/>
</dbReference>
<comment type="pathway">
    <text evidence="2">Protein modification; protein glycosylation.</text>
</comment>
<dbReference type="Pfam" id="PF00852">
    <property type="entry name" value="Glyco_transf_10"/>
    <property type="match status" value="1"/>
</dbReference>
<evidence type="ECO:0000256" key="1">
    <source>
        <dbReference type="ARBA" id="ARBA00004447"/>
    </source>
</evidence>
<dbReference type="EMBL" id="JAPFRF010000018">
    <property type="protein sequence ID" value="KAJ7308156.1"/>
    <property type="molecule type" value="Genomic_DNA"/>
</dbReference>